<dbReference type="PROSITE" id="PS51755">
    <property type="entry name" value="OMPR_PHOB"/>
    <property type="match status" value="1"/>
</dbReference>
<dbReference type="InterPro" id="IPR016032">
    <property type="entry name" value="Sig_transdc_resp-reg_C-effctor"/>
</dbReference>
<sequence>MLPSRHLLDIFMSYAKERMSPSRGESTSTHNILIVEDELPISRVLKAYLEKNNFRVEQAFNGEEAERKFDSHSPALVLLDVMLPGRSGWSILEYIRAKSSCPVIMLTALGQIDNKLAGLNKGADDYITKPFIADEVVARVHAVLRRSKQLIEGNHVKQFGSLKVDFKAYSVMLHGIELAFTPKDLCLFLFLAQYKNQTFTREQLIEQVWGMDYEGSDRAVDLAIKRIRRSLENWPTSEGEIRTYRGLGYKLCVYE</sequence>
<dbReference type="SMART" id="SM00448">
    <property type="entry name" value="REC"/>
    <property type="match status" value="1"/>
</dbReference>
<dbReference type="KEGG" id="bbe:BBR47_15040"/>
<dbReference type="SUPFAM" id="SSF46894">
    <property type="entry name" value="C-terminal effector domain of the bipartite response regulators"/>
    <property type="match status" value="1"/>
</dbReference>
<dbReference type="Gene3D" id="6.10.250.690">
    <property type="match status" value="1"/>
</dbReference>
<evidence type="ECO:0000313" key="10">
    <source>
        <dbReference type="EMBL" id="BAH42481.1"/>
    </source>
</evidence>
<dbReference type="Gene3D" id="3.40.50.2300">
    <property type="match status" value="1"/>
</dbReference>
<dbReference type="SUPFAM" id="SSF52172">
    <property type="entry name" value="CheY-like"/>
    <property type="match status" value="1"/>
</dbReference>
<dbReference type="InterPro" id="IPR039420">
    <property type="entry name" value="WalR-like"/>
</dbReference>
<dbReference type="Gene3D" id="1.10.10.10">
    <property type="entry name" value="Winged helix-like DNA-binding domain superfamily/Winged helix DNA-binding domain"/>
    <property type="match status" value="1"/>
</dbReference>
<keyword evidence="5" id="KW-0804">Transcription</keyword>
<evidence type="ECO:0000259" key="8">
    <source>
        <dbReference type="PROSITE" id="PS50110"/>
    </source>
</evidence>
<dbReference type="GO" id="GO:0005829">
    <property type="term" value="C:cytosol"/>
    <property type="evidence" value="ECO:0007669"/>
    <property type="project" value="TreeGrafter"/>
</dbReference>
<dbReference type="CDD" id="cd00383">
    <property type="entry name" value="trans_reg_C"/>
    <property type="match status" value="1"/>
</dbReference>
<dbReference type="InterPro" id="IPR001789">
    <property type="entry name" value="Sig_transdc_resp-reg_receiver"/>
</dbReference>
<dbReference type="FunFam" id="3.40.50.2300:FF:000001">
    <property type="entry name" value="DNA-binding response regulator PhoB"/>
    <property type="match status" value="1"/>
</dbReference>
<dbReference type="Pfam" id="PF00072">
    <property type="entry name" value="Response_reg"/>
    <property type="match status" value="1"/>
</dbReference>
<dbReference type="eggNOG" id="COG0745">
    <property type="taxonomic scope" value="Bacteria"/>
</dbReference>
<dbReference type="SMART" id="SM00862">
    <property type="entry name" value="Trans_reg_C"/>
    <property type="match status" value="1"/>
</dbReference>
<keyword evidence="2" id="KW-0902">Two-component regulatory system</keyword>
<dbReference type="PROSITE" id="PS50110">
    <property type="entry name" value="RESPONSE_REGULATORY"/>
    <property type="match status" value="1"/>
</dbReference>
<dbReference type="HOGENOM" id="CLU_000445_30_4_9"/>
<dbReference type="Proteomes" id="UP000001877">
    <property type="component" value="Chromosome"/>
</dbReference>
<name>C0Z911_BREBN</name>
<dbReference type="GO" id="GO:0032993">
    <property type="term" value="C:protein-DNA complex"/>
    <property type="evidence" value="ECO:0007669"/>
    <property type="project" value="TreeGrafter"/>
</dbReference>
<feature type="domain" description="OmpR/PhoB-type" evidence="9">
    <location>
        <begin position="154"/>
        <end position="253"/>
    </location>
</feature>
<evidence type="ECO:0000256" key="3">
    <source>
        <dbReference type="ARBA" id="ARBA00023015"/>
    </source>
</evidence>
<dbReference type="InterPro" id="IPR036388">
    <property type="entry name" value="WH-like_DNA-bd_sf"/>
</dbReference>
<reference evidence="10 11" key="1">
    <citation type="submission" date="2005-03" db="EMBL/GenBank/DDBJ databases">
        <title>Brevibacillus brevis strain 47, complete genome.</title>
        <authorList>
            <person name="Hosoyama A."/>
            <person name="Yamada R."/>
            <person name="Hongo Y."/>
            <person name="Terui Y."/>
            <person name="Ankai A."/>
            <person name="Masuyama W."/>
            <person name="Sekiguchi M."/>
            <person name="Takeda T."/>
            <person name="Asano K."/>
            <person name="Ohji S."/>
            <person name="Ichikawa N."/>
            <person name="Narita S."/>
            <person name="Aoki N."/>
            <person name="Miura H."/>
            <person name="Matsushita S."/>
            <person name="Sekigawa T."/>
            <person name="Yamagata H."/>
            <person name="Yoshikawa H."/>
            <person name="Udaka S."/>
            <person name="Tanikawa S."/>
            <person name="Fujita N."/>
        </authorList>
    </citation>
    <scope>NUCLEOTIDE SEQUENCE [LARGE SCALE GENOMIC DNA]</scope>
    <source>
        <strain evidence="11">47 / JCM 6285 / NBRC 100599</strain>
    </source>
</reference>
<evidence type="ECO:0000256" key="5">
    <source>
        <dbReference type="ARBA" id="ARBA00023163"/>
    </source>
</evidence>
<dbReference type="InterPro" id="IPR001867">
    <property type="entry name" value="OmpR/PhoB-type_DNA-bd"/>
</dbReference>
<proteinExistence type="predicted"/>
<feature type="modified residue" description="4-aspartylphosphate" evidence="6">
    <location>
        <position position="80"/>
    </location>
</feature>
<dbReference type="Pfam" id="PF00486">
    <property type="entry name" value="Trans_reg_C"/>
    <property type="match status" value="1"/>
</dbReference>
<evidence type="ECO:0000256" key="1">
    <source>
        <dbReference type="ARBA" id="ARBA00022553"/>
    </source>
</evidence>
<evidence type="ECO:0000256" key="4">
    <source>
        <dbReference type="ARBA" id="ARBA00023125"/>
    </source>
</evidence>
<keyword evidence="11" id="KW-1185">Reference proteome</keyword>
<keyword evidence="1 6" id="KW-0597">Phosphoprotein</keyword>
<keyword evidence="3" id="KW-0805">Transcription regulation</keyword>
<keyword evidence="4 7" id="KW-0238">DNA-binding</keyword>
<dbReference type="GO" id="GO:0000976">
    <property type="term" value="F:transcription cis-regulatory region binding"/>
    <property type="evidence" value="ECO:0007669"/>
    <property type="project" value="TreeGrafter"/>
</dbReference>
<accession>C0Z911</accession>
<evidence type="ECO:0000256" key="2">
    <source>
        <dbReference type="ARBA" id="ARBA00023012"/>
    </source>
</evidence>
<evidence type="ECO:0000313" key="11">
    <source>
        <dbReference type="Proteomes" id="UP000001877"/>
    </source>
</evidence>
<dbReference type="PANTHER" id="PTHR48111">
    <property type="entry name" value="REGULATOR OF RPOS"/>
    <property type="match status" value="1"/>
</dbReference>
<organism evidence="10 11">
    <name type="scientific">Brevibacillus brevis (strain 47 / JCM 6285 / NBRC 100599)</name>
    <dbReference type="NCBI Taxonomy" id="358681"/>
    <lineage>
        <taxon>Bacteria</taxon>
        <taxon>Bacillati</taxon>
        <taxon>Bacillota</taxon>
        <taxon>Bacilli</taxon>
        <taxon>Bacillales</taxon>
        <taxon>Paenibacillaceae</taxon>
        <taxon>Brevibacillus</taxon>
    </lineage>
</organism>
<dbReference type="STRING" id="358681.BBR47_15040"/>
<feature type="DNA-binding region" description="OmpR/PhoB-type" evidence="7">
    <location>
        <begin position="154"/>
        <end position="253"/>
    </location>
</feature>
<evidence type="ECO:0000256" key="6">
    <source>
        <dbReference type="PROSITE-ProRule" id="PRU00169"/>
    </source>
</evidence>
<dbReference type="PANTHER" id="PTHR48111:SF21">
    <property type="entry name" value="DNA-BINDING DUAL MASTER TRANSCRIPTIONAL REGULATOR RPAA"/>
    <property type="match status" value="1"/>
</dbReference>
<feature type="domain" description="Response regulatory" evidence="8">
    <location>
        <begin position="31"/>
        <end position="144"/>
    </location>
</feature>
<evidence type="ECO:0000256" key="7">
    <source>
        <dbReference type="PROSITE-ProRule" id="PRU01091"/>
    </source>
</evidence>
<protein>
    <submittedName>
        <fullName evidence="10">Two-component response regulator</fullName>
    </submittedName>
</protein>
<dbReference type="CDD" id="cd17574">
    <property type="entry name" value="REC_OmpR"/>
    <property type="match status" value="1"/>
</dbReference>
<evidence type="ECO:0000259" key="9">
    <source>
        <dbReference type="PROSITE" id="PS51755"/>
    </source>
</evidence>
<dbReference type="GO" id="GO:0006355">
    <property type="term" value="P:regulation of DNA-templated transcription"/>
    <property type="evidence" value="ECO:0007669"/>
    <property type="project" value="InterPro"/>
</dbReference>
<dbReference type="GO" id="GO:0000156">
    <property type="term" value="F:phosphorelay response regulator activity"/>
    <property type="evidence" value="ECO:0007669"/>
    <property type="project" value="TreeGrafter"/>
</dbReference>
<dbReference type="InterPro" id="IPR011006">
    <property type="entry name" value="CheY-like_superfamily"/>
</dbReference>
<dbReference type="EMBL" id="AP008955">
    <property type="protein sequence ID" value="BAH42481.1"/>
    <property type="molecule type" value="Genomic_DNA"/>
</dbReference>
<gene>
    <name evidence="10" type="ordered locus">BBR47_15040</name>
</gene>
<dbReference type="AlphaFoldDB" id="C0Z911"/>